<sequence length="312" mass="30970">MSVRSGMRLRGIAATAVTVGVVVAGAFALPATATAQPADVQPAQATASDGWAPASSATIHPGVLTVTEGGGSCTSNFVFTSGDRVLLGQAAHCAGTGQATETNGCDSGTMPLGTKVEITGASVPGTMVYSSWITMQERGETDPNACSFNDFALVEIDPADVDKVNPSVPFFGGPTGINTQGLPPGAEVFSYGNSPVRQGITALSPKAGASAADVGDGWGHEVYTVSPGVPGDSGSAYLDGEGKAVGLLSTLNLAPLPVSNGLSDISRALTYANAHGDAGYIELALGTEPFTKLPAGVPATDVAPPAGPPLGA</sequence>
<dbReference type="SUPFAM" id="SSF50494">
    <property type="entry name" value="Trypsin-like serine proteases"/>
    <property type="match status" value="1"/>
</dbReference>
<organism evidence="2 3">
    <name type="scientific">Pseudonocardia bannensis</name>
    <dbReference type="NCBI Taxonomy" id="630973"/>
    <lineage>
        <taxon>Bacteria</taxon>
        <taxon>Bacillati</taxon>
        <taxon>Actinomycetota</taxon>
        <taxon>Actinomycetes</taxon>
        <taxon>Pseudonocardiales</taxon>
        <taxon>Pseudonocardiaceae</taxon>
        <taxon>Pseudonocardia</taxon>
    </lineage>
</organism>
<feature type="chain" id="PRO_5032604515" evidence="1">
    <location>
        <begin position="36"/>
        <end position="312"/>
    </location>
</feature>
<gene>
    <name evidence="2" type="ORF">HF519_19665</name>
</gene>
<dbReference type="Proteomes" id="UP000586918">
    <property type="component" value="Unassembled WGS sequence"/>
</dbReference>
<keyword evidence="1" id="KW-0732">Signal</keyword>
<protein>
    <submittedName>
        <fullName evidence="2">Serine protease</fullName>
    </submittedName>
</protein>
<reference evidence="2 3" key="1">
    <citation type="submission" date="2020-04" db="EMBL/GenBank/DDBJ databases">
        <authorList>
            <person name="Klaysubun C."/>
            <person name="Duangmal K."/>
            <person name="Lipun K."/>
        </authorList>
    </citation>
    <scope>NUCLEOTIDE SEQUENCE [LARGE SCALE GENOMIC DNA]</scope>
    <source>
        <strain evidence="2 3">DSM 45300</strain>
    </source>
</reference>
<dbReference type="RefSeq" id="WP_169414444.1">
    <property type="nucleotide sequence ID" value="NZ_JAAXKZ010000080.1"/>
</dbReference>
<proteinExistence type="predicted"/>
<feature type="signal peptide" evidence="1">
    <location>
        <begin position="1"/>
        <end position="35"/>
    </location>
</feature>
<dbReference type="AlphaFoldDB" id="A0A848DM08"/>
<dbReference type="InterPro" id="IPR009003">
    <property type="entry name" value="Peptidase_S1_PA"/>
</dbReference>
<evidence type="ECO:0000313" key="3">
    <source>
        <dbReference type="Proteomes" id="UP000586918"/>
    </source>
</evidence>
<accession>A0A848DM08</accession>
<evidence type="ECO:0000256" key="1">
    <source>
        <dbReference type="SAM" id="SignalP"/>
    </source>
</evidence>
<dbReference type="EMBL" id="JAAXKZ010000080">
    <property type="protein sequence ID" value="NMH93752.1"/>
    <property type="molecule type" value="Genomic_DNA"/>
</dbReference>
<keyword evidence="2" id="KW-0378">Hydrolase</keyword>
<keyword evidence="2" id="KW-0645">Protease</keyword>
<dbReference type="GO" id="GO:0006508">
    <property type="term" value="P:proteolysis"/>
    <property type="evidence" value="ECO:0007669"/>
    <property type="project" value="UniProtKB-KW"/>
</dbReference>
<comment type="caution">
    <text evidence="2">The sequence shown here is derived from an EMBL/GenBank/DDBJ whole genome shotgun (WGS) entry which is preliminary data.</text>
</comment>
<dbReference type="GO" id="GO:0008233">
    <property type="term" value="F:peptidase activity"/>
    <property type="evidence" value="ECO:0007669"/>
    <property type="project" value="UniProtKB-KW"/>
</dbReference>
<evidence type="ECO:0000313" key="2">
    <source>
        <dbReference type="EMBL" id="NMH93752.1"/>
    </source>
</evidence>
<keyword evidence="3" id="KW-1185">Reference proteome</keyword>
<name>A0A848DM08_9PSEU</name>